<dbReference type="Proteomes" id="UP000028760">
    <property type="component" value="Unassembled WGS sequence"/>
</dbReference>
<keyword evidence="9" id="KW-0732">Signal</keyword>
<dbReference type="PANTHER" id="PTHR45813:SF2">
    <property type="entry name" value="ADHESION G-PROTEIN COUPLED RECEPTOR F3"/>
    <property type="match status" value="1"/>
</dbReference>
<keyword evidence="7" id="KW-0325">Glycoprotein</keyword>
<feature type="transmembrane region" description="Helical" evidence="8">
    <location>
        <begin position="840"/>
        <end position="864"/>
    </location>
</feature>
<accession>A0A087YCR0</accession>
<evidence type="ECO:0000256" key="8">
    <source>
        <dbReference type="SAM" id="Phobius"/>
    </source>
</evidence>
<dbReference type="KEGG" id="pfor:103144786"/>
<keyword evidence="5 8" id="KW-0472">Membrane</keyword>
<keyword evidence="13" id="KW-1185">Reference proteome</keyword>
<feature type="chain" id="PRO_5001834315" evidence="9">
    <location>
        <begin position="19"/>
        <end position="1027"/>
    </location>
</feature>
<evidence type="ECO:0000256" key="1">
    <source>
        <dbReference type="ARBA" id="ARBA00004141"/>
    </source>
</evidence>
<evidence type="ECO:0000256" key="7">
    <source>
        <dbReference type="ARBA" id="ARBA00023180"/>
    </source>
</evidence>
<dbReference type="CTD" id="101886922"/>
<comment type="subcellular location">
    <subcellularLocation>
        <location evidence="1">Membrane</location>
        <topology evidence="1">Multi-pass membrane protein</topology>
    </subcellularLocation>
</comment>
<dbReference type="InterPro" id="IPR057244">
    <property type="entry name" value="GAIN_B"/>
</dbReference>
<dbReference type="GeneTree" id="ENSGT00940000161541"/>
<evidence type="ECO:0000313" key="13">
    <source>
        <dbReference type="Proteomes" id="UP000028760"/>
    </source>
</evidence>
<dbReference type="InterPro" id="IPR000203">
    <property type="entry name" value="GPS"/>
</dbReference>
<dbReference type="SUPFAM" id="SSF81321">
    <property type="entry name" value="Family A G protein-coupled receptor-like"/>
    <property type="match status" value="1"/>
</dbReference>
<feature type="transmembrane region" description="Helical" evidence="8">
    <location>
        <begin position="940"/>
        <end position="960"/>
    </location>
</feature>
<evidence type="ECO:0000256" key="3">
    <source>
        <dbReference type="ARBA" id="ARBA00022692"/>
    </source>
</evidence>
<evidence type="ECO:0000259" key="11">
    <source>
        <dbReference type="PROSITE" id="PS50261"/>
    </source>
</evidence>
<name>A0A087YCR0_POEFO</name>
<dbReference type="Ensembl" id="ENSPFOT00000015835.1">
    <property type="protein sequence ID" value="ENSPFOP00000015813.1"/>
    <property type="gene ID" value="ENSPFOG00000015746.1"/>
</dbReference>
<evidence type="ECO:0000256" key="6">
    <source>
        <dbReference type="ARBA" id="ARBA00023157"/>
    </source>
</evidence>
<keyword evidence="3 8" id="KW-0812">Transmembrane</keyword>
<dbReference type="STRING" id="48698.ENSPFOP00000015813"/>
<keyword evidence="4 8" id="KW-1133">Transmembrane helix</keyword>
<dbReference type="Gene3D" id="2.60.220.50">
    <property type="match status" value="1"/>
</dbReference>
<dbReference type="GO" id="GO:0016020">
    <property type="term" value="C:membrane"/>
    <property type="evidence" value="ECO:0007669"/>
    <property type="project" value="UniProtKB-SubCell"/>
</dbReference>
<dbReference type="SMART" id="SM00303">
    <property type="entry name" value="GPS"/>
    <property type="match status" value="1"/>
</dbReference>
<feature type="transmembrane region" description="Helical" evidence="8">
    <location>
        <begin position="766"/>
        <end position="785"/>
    </location>
</feature>
<reference evidence="12" key="2">
    <citation type="submission" date="2025-08" db="UniProtKB">
        <authorList>
            <consortium name="Ensembl"/>
        </authorList>
    </citation>
    <scope>IDENTIFICATION</scope>
</reference>
<feature type="transmembrane region" description="Helical" evidence="8">
    <location>
        <begin position="966"/>
        <end position="988"/>
    </location>
</feature>
<dbReference type="Pfam" id="PF00002">
    <property type="entry name" value="7tm_2"/>
    <property type="match status" value="1"/>
</dbReference>
<organism evidence="12 13">
    <name type="scientific">Poecilia formosa</name>
    <name type="common">Amazon molly</name>
    <name type="synonym">Limia formosa</name>
    <dbReference type="NCBI Taxonomy" id="48698"/>
    <lineage>
        <taxon>Eukaryota</taxon>
        <taxon>Metazoa</taxon>
        <taxon>Chordata</taxon>
        <taxon>Craniata</taxon>
        <taxon>Vertebrata</taxon>
        <taxon>Euteleostomi</taxon>
        <taxon>Actinopterygii</taxon>
        <taxon>Neopterygii</taxon>
        <taxon>Teleostei</taxon>
        <taxon>Neoteleostei</taxon>
        <taxon>Acanthomorphata</taxon>
        <taxon>Ovalentaria</taxon>
        <taxon>Atherinomorphae</taxon>
        <taxon>Cyprinodontiformes</taxon>
        <taxon>Poeciliidae</taxon>
        <taxon>Poeciliinae</taxon>
        <taxon>Poecilia</taxon>
    </lineage>
</organism>
<dbReference type="InterPro" id="IPR046338">
    <property type="entry name" value="GAIN_dom_sf"/>
</dbReference>
<feature type="domain" description="G-protein coupled receptors family 2 profile 2" evidence="11">
    <location>
        <begin position="725"/>
        <end position="994"/>
    </location>
</feature>
<dbReference type="eggNOG" id="KOG4193">
    <property type="taxonomic scope" value="Eukaryota"/>
</dbReference>
<proteinExistence type="inferred from homology"/>
<reference evidence="13" key="1">
    <citation type="submission" date="2013-10" db="EMBL/GenBank/DDBJ databases">
        <authorList>
            <person name="Schartl M."/>
            <person name="Warren W."/>
        </authorList>
    </citation>
    <scope>NUCLEOTIDE SEQUENCE [LARGE SCALE GENOMIC DNA]</scope>
    <source>
        <strain evidence="13">female</strain>
    </source>
</reference>
<dbReference type="GO" id="GO:0007166">
    <property type="term" value="P:cell surface receptor signaling pathway"/>
    <property type="evidence" value="ECO:0007669"/>
    <property type="project" value="InterPro"/>
</dbReference>
<dbReference type="GeneID" id="103144786"/>
<dbReference type="InterPro" id="IPR051587">
    <property type="entry name" value="Adhesion_GPCR"/>
</dbReference>
<feature type="domain" description="GAIN-B" evidence="10">
    <location>
        <begin position="585"/>
        <end position="721"/>
    </location>
</feature>
<dbReference type="PROSITE" id="PS50261">
    <property type="entry name" value="G_PROTEIN_RECEP_F2_4"/>
    <property type="match status" value="1"/>
</dbReference>
<dbReference type="PRINTS" id="PR00249">
    <property type="entry name" value="GPCRSECRETIN"/>
</dbReference>
<feature type="transmembrane region" description="Helical" evidence="8">
    <location>
        <begin position="884"/>
        <end position="908"/>
    </location>
</feature>
<evidence type="ECO:0000256" key="2">
    <source>
        <dbReference type="ARBA" id="ARBA00007343"/>
    </source>
</evidence>
<dbReference type="PROSITE" id="PS50221">
    <property type="entry name" value="GAIN_B"/>
    <property type="match status" value="1"/>
</dbReference>
<dbReference type="GO" id="GO:0007189">
    <property type="term" value="P:adenylate cyclase-activating G protein-coupled receptor signaling pathway"/>
    <property type="evidence" value="ECO:0007669"/>
    <property type="project" value="TreeGrafter"/>
</dbReference>
<sequence>MWVFIFLYILSLNCQTSATENSTQMYYAKLKIDRSAIQNISSKLNFNVKGNLSIEDVTMTTKCEEIDNGNKTCKCEEGHKWSDEVRLTGVDCDEKNCTLKADSNSMCTLSSAVDITGRFTLEGAEFESCLTDKNSGTYKVCHNGLLNKMKIEYSKIRGFDSLAITQFSVGSVIVDFTMKIVSDVSSGELFNKSTALTKTLTGKMTLETKGIVTLDISKTSVPYDNKTVVICKTERQLEAKPNWNLQRKDGEFLITNGSISTVEDEEKISTVTIKHVSELWQGEYICLFVEQEDQITINHKANATMDICLKPKIDISADPAFPLCKTESTVFVVKVKCEIKNTTETYSVSWQEGAIEKPMTPEGDKLIYSADKVVNCKSGGDSSSTGSPLVYCNFTNECNQTYGASMKVEVIYPDEKYCSAEGEWANTKAGFTAEIKCKDKAGTRKRKCSSGENGQEGKWGEEVSECVERDLASVLETAEISDIGLGKLESNAAIVFERFVKVTKTLKLPGYANINTSVTVFTTMNEKLNLTTITNDSAIENYLYSSSHLLNKSLEDSWTKDTTDNSSLSMAERFMISVENLIKISNLTVGTRRENLQVDLCNISSCNINVFNVTISVPGGVNVKTTAFKQLDKYLPHLDNKSEVNSIIVSATAENANDISINFQMIKPRPRNFQLKCVYWDTKNHKFSSEGCDWKGPSEEGRCDCKHFSSFALLLSKEPLEVPGLTYVTYVALSVSVLSLVVTLVIELIVWSDVVKTSTLYLRHTAHVNICLCLLIGNLCFLASSSNPESISDLWCRTSAVLKHFCYLAMFFWTFCLSATLLHQAVFLFHKVSRANYLRFSLVVGYAIPLIIVFVTFLTCNGGAEGVYYFRKTCWLVYGGLFKGTFYTFIIPVGAIVFINVFSMLVVIMKLVSHHSEIHQKTDISPEKEKAAAKTVVRSIILLTPIFGVTWIFGFAILIFDLTSGPAAYAFEYIFTILNGFQGFFILLTTCFGDRMTREALLRYIKKKAPASSVSESTSKSEVTWKK</sequence>
<dbReference type="OrthoDB" id="10040049at2759"/>
<dbReference type="Pfam" id="PF01825">
    <property type="entry name" value="GPS"/>
    <property type="match status" value="1"/>
</dbReference>
<feature type="transmembrane region" description="Helical" evidence="8">
    <location>
        <begin position="727"/>
        <end position="754"/>
    </location>
</feature>
<protein>
    <submittedName>
        <fullName evidence="12">Adhesion G protein-coupled receptor F5-like</fullName>
    </submittedName>
</protein>
<evidence type="ECO:0000259" key="10">
    <source>
        <dbReference type="PROSITE" id="PS50221"/>
    </source>
</evidence>
<evidence type="ECO:0000313" key="12">
    <source>
        <dbReference type="Ensembl" id="ENSPFOP00000015813.1"/>
    </source>
</evidence>
<dbReference type="RefSeq" id="XP_016531743.1">
    <property type="nucleotide sequence ID" value="XM_016676257.1"/>
</dbReference>
<reference evidence="12" key="3">
    <citation type="submission" date="2025-09" db="UniProtKB">
        <authorList>
            <consortium name="Ensembl"/>
        </authorList>
    </citation>
    <scope>IDENTIFICATION</scope>
</reference>
<dbReference type="Gene3D" id="1.20.1070.10">
    <property type="entry name" value="Rhodopsin 7-helix transmembrane proteins"/>
    <property type="match status" value="1"/>
</dbReference>
<evidence type="ECO:0000256" key="9">
    <source>
        <dbReference type="SAM" id="SignalP"/>
    </source>
</evidence>
<feature type="signal peptide" evidence="9">
    <location>
        <begin position="1"/>
        <end position="18"/>
    </location>
</feature>
<evidence type="ECO:0000256" key="5">
    <source>
        <dbReference type="ARBA" id="ARBA00023136"/>
    </source>
</evidence>
<dbReference type="EMBL" id="AYCK01009006">
    <property type="status" value="NOT_ANNOTATED_CDS"/>
    <property type="molecule type" value="Genomic_DNA"/>
</dbReference>
<dbReference type="FunFam" id="1.20.1070.10:FF:000058">
    <property type="entry name" value="Adhesion G protein-coupled receptor F5"/>
    <property type="match status" value="1"/>
</dbReference>
<comment type="similarity">
    <text evidence="2">Belongs to the G-protein coupled receptor 2 family. Adhesion G-protein coupled receptor (ADGR) subfamily.</text>
</comment>
<dbReference type="InterPro" id="IPR000832">
    <property type="entry name" value="GPCR_2_secretin-like"/>
</dbReference>
<evidence type="ECO:0000256" key="4">
    <source>
        <dbReference type="ARBA" id="ARBA00022989"/>
    </source>
</evidence>
<keyword evidence="6" id="KW-1015">Disulfide bond</keyword>
<dbReference type="AlphaFoldDB" id="A0A087YCR0"/>
<dbReference type="GO" id="GO:0004930">
    <property type="term" value="F:G protein-coupled receptor activity"/>
    <property type="evidence" value="ECO:0007669"/>
    <property type="project" value="InterPro"/>
</dbReference>
<dbReference type="InterPro" id="IPR017981">
    <property type="entry name" value="GPCR_2-like_7TM"/>
</dbReference>
<feature type="transmembrane region" description="Helical" evidence="8">
    <location>
        <begin position="805"/>
        <end position="828"/>
    </location>
</feature>
<dbReference type="PANTHER" id="PTHR45813">
    <property type="entry name" value="IG-LIKE DOMAIN-CONTAINING PROTEIN"/>
    <property type="match status" value="1"/>
</dbReference>